<sequence>MCLQLEAANSSNALNRTTIYIFLLKCQTSQFSAMVLGIKHSESKKTLFVRLVNQ</sequence>
<accession>A0A0B7AQS9</accession>
<dbReference type="EMBL" id="HACG01035486">
    <property type="protein sequence ID" value="CEK82351.1"/>
    <property type="molecule type" value="Transcribed_RNA"/>
</dbReference>
<protein>
    <submittedName>
        <fullName evidence="1">Uncharacterized protein</fullName>
    </submittedName>
</protein>
<reference evidence="1" key="1">
    <citation type="submission" date="2014-12" db="EMBL/GenBank/DDBJ databases">
        <title>Insight into the proteome of Arion vulgaris.</title>
        <authorList>
            <person name="Aradska J."/>
            <person name="Bulat T."/>
            <person name="Smidak R."/>
            <person name="Sarate P."/>
            <person name="Gangsoo J."/>
            <person name="Sialana F."/>
            <person name="Bilban M."/>
            <person name="Lubec G."/>
        </authorList>
    </citation>
    <scope>NUCLEOTIDE SEQUENCE</scope>
    <source>
        <tissue evidence="1">Skin</tissue>
    </source>
</reference>
<dbReference type="AlphaFoldDB" id="A0A0B7AQS9"/>
<name>A0A0B7AQS9_9EUPU</name>
<organism evidence="1">
    <name type="scientific">Arion vulgaris</name>
    <dbReference type="NCBI Taxonomy" id="1028688"/>
    <lineage>
        <taxon>Eukaryota</taxon>
        <taxon>Metazoa</taxon>
        <taxon>Spiralia</taxon>
        <taxon>Lophotrochozoa</taxon>
        <taxon>Mollusca</taxon>
        <taxon>Gastropoda</taxon>
        <taxon>Heterobranchia</taxon>
        <taxon>Euthyneura</taxon>
        <taxon>Panpulmonata</taxon>
        <taxon>Eupulmonata</taxon>
        <taxon>Stylommatophora</taxon>
        <taxon>Helicina</taxon>
        <taxon>Arionoidea</taxon>
        <taxon>Arionidae</taxon>
        <taxon>Arion</taxon>
    </lineage>
</organism>
<gene>
    <name evidence="1" type="primary">ORF131012</name>
</gene>
<proteinExistence type="predicted"/>
<evidence type="ECO:0000313" key="1">
    <source>
        <dbReference type="EMBL" id="CEK82351.1"/>
    </source>
</evidence>